<dbReference type="InterPro" id="IPR038731">
    <property type="entry name" value="RgtA/B/C-like"/>
</dbReference>
<feature type="transmembrane region" description="Helical" evidence="8">
    <location>
        <begin position="368"/>
        <end position="386"/>
    </location>
</feature>
<keyword evidence="11" id="KW-1185">Reference proteome</keyword>
<comment type="subcellular location">
    <subcellularLocation>
        <location evidence="1">Cell membrane</location>
        <topology evidence="1">Multi-pass membrane protein</topology>
    </subcellularLocation>
</comment>
<feature type="transmembrane region" description="Helical" evidence="8">
    <location>
        <begin position="106"/>
        <end position="125"/>
    </location>
</feature>
<feature type="transmembrane region" description="Helical" evidence="8">
    <location>
        <begin position="162"/>
        <end position="179"/>
    </location>
</feature>
<dbReference type="GO" id="GO:0005886">
    <property type="term" value="C:plasma membrane"/>
    <property type="evidence" value="ECO:0007669"/>
    <property type="project" value="UniProtKB-SubCell"/>
</dbReference>
<dbReference type="AlphaFoldDB" id="A0A558BRN8"/>
<evidence type="ECO:0000256" key="7">
    <source>
        <dbReference type="ARBA" id="ARBA00023136"/>
    </source>
</evidence>
<comment type="caution">
    <text evidence="10">The sequence shown here is derived from an EMBL/GenBank/DDBJ whole genome shotgun (WGS) entry which is preliminary data.</text>
</comment>
<feature type="transmembrane region" description="Helical" evidence="8">
    <location>
        <begin position="137"/>
        <end position="156"/>
    </location>
</feature>
<keyword evidence="3" id="KW-0328">Glycosyltransferase</keyword>
<dbReference type="PANTHER" id="PTHR33908">
    <property type="entry name" value="MANNOSYLTRANSFERASE YKCB-RELATED"/>
    <property type="match status" value="1"/>
</dbReference>
<dbReference type="Pfam" id="PF13231">
    <property type="entry name" value="PMT_2"/>
    <property type="match status" value="1"/>
</dbReference>
<feature type="domain" description="Glycosyltransferase RgtA/B/C/D-like" evidence="9">
    <location>
        <begin position="111"/>
        <end position="243"/>
    </location>
</feature>
<evidence type="ECO:0000313" key="10">
    <source>
        <dbReference type="EMBL" id="TVT39172.1"/>
    </source>
</evidence>
<evidence type="ECO:0000256" key="4">
    <source>
        <dbReference type="ARBA" id="ARBA00022679"/>
    </source>
</evidence>
<evidence type="ECO:0000259" key="9">
    <source>
        <dbReference type="Pfam" id="PF13231"/>
    </source>
</evidence>
<protein>
    <submittedName>
        <fullName evidence="10">Phospholipid carrier-dependent glycosyltransferase</fullName>
    </submittedName>
</protein>
<feature type="transmembrane region" description="Helical" evidence="8">
    <location>
        <begin position="336"/>
        <end position="356"/>
    </location>
</feature>
<keyword evidence="4 10" id="KW-0808">Transferase</keyword>
<dbReference type="PANTHER" id="PTHR33908:SF11">
    <property type="entry name" value="MEMBRANE PROTEIN"/>
    <property type="match status" value="1"/>
</dbReference>
<keyword evidence="2" id="KW-1003">Cell membrane</keyword>
<gene>
    <name evidence="10" type="ORF">FNT36_16045</name>
</gene>
<keyword evidence="6 8" id="KW-1133">Transmembrane helix</keyword>
<feature type="transmembrane region" description="Helical" evidence="8">
    <location>
        <begin position="232"/>
        <end position="253"/>
    </location>
</feature>
<feature type="transmembrane region" description="Helical" evidence="8">
    <location>
        <begin position="200"/>
        <end position="220"/>
    </location>
</feature>
<evidence type="ECO:0000256" key="5">
    <source>
        <dbReference type="ARBA" id="ARBA00022692"/>
    </source>
</evidence>
<evidence type="ECO:0000256" key="8">
    <source>
        <dbReference type="SAM" id="Phobius"/>
    </source>
</evidence>
<evidence type="ECO:0000256" key="2">
    <source>
        <dbReference type="ARBA" id="ARBA00022475"/>
    </source>
</evidence>
<organism evidence="10 11">
    <name type="scientific">Hymenobacter setariae</name>
    <dbReference type="NCBI Taxonomy" id="2594794"/>
    <lineage>
        <taxon>Bacteria</taxon>
        <taxon>Pseudomonadati</taxon>
        <taxon>Bacteroidota</taxon>
        <taxon>Cytophagia</taxon>
        <taxon>Cytophagales</taxon>
        <taxon>Hymenobacteraceae</taxon>
        <taxon>Hymenobacter</taxon>
    </lineage>
</organism>
<evidence type="ECO:0000256" key="1">
    <source>
        <dbReference type="ARBA" id="ARBA00004651"/>
    </source>
</evidence>
<keyword evidence="7 8" id="KW-0472">Membrane</keyword>
<feature type="transmembrane region" description="Helical" evidence="8">
    <location>
        <begin position="306"/>
        <end position="324"/>
    </location>
</feature>
<sequence>MDVGLPIRKAPRYAVRLFFGFLLLLGGVIFQHYGVSWDEPTDRMNGLVSLRYMCELVAPHWATKQAYLQSAPPLRGHVDNDHGVLFEIPLALYDVVRPGNDPRDFYLVRHLAVYLTSLVGLWALFRLATLRFRDERLGLLAAGLLVLSPRFFAESFYNGKDIPFVALFTLGIYTLVWLLERPSWQRAVVHGLVTAAATDVRILGLLLGPFTYTLLALQFFSAPAALGRRTLWHVGLAYLLALAAGVVAGWPYLWEHTLQHFAAAFASLSHFEHRWNGELLYWGHIIRAAEVPWHYALVWITITTPIAYQVAGLVGLGVTAAELLRRPWPRLRTATGRFDLLVTGWLVLPLAAVIGLHSSIYDGWRHLYFIYPALLLLAIRGGLAIAQLAQRGAGWRRLALGLSLLAGAEALLTAGRMAYMHPHQQTYFSYLPRHLVAPLFERDYWGVSYRQGLEYLVSQHPVGPIYVEPAGEMPFENNKIWLSEDDRSRVLRGPNMPGRYFIVAYRSMLGPYPPSVGTEVYTLRADGVPILSIFKRGQDPIPPAPTRW</sequence>
<dbReference type="EMBL" id="VMRJ01000004">
    <property type="protein sequence ID" value="TVT39172.1"/>
    <property type="molecule type" value="Genomic_DNA"/>
</dbReference>
<evidence type="ECO:0000256" key="6">
    <source>
        <dbReference type="ARBA" id="ARBA00022989"/>
    </source>
</evidence>
<accession>A0A558BRN8</accession>
<dbReference type="RefSeq" id="WP_144849771.1">
    <property type="nucleotide sequence ID" value="NZ_VMRJ01000004.1"/>
</dbReference>
<keyword evidence="5 8" id="KW-0812">Transmembrane</keyword>
<dbReference type="GO" id="GO:0009103">
    <property type="term" value="P:lipopolysaccharide biosynthetic process"/>
    <property type="evidence" value="ECO:0007669"/>
    <property type="project" value="UniProtKB-ARBA"/>
</dbReference>
<proteinExistence type="predicted"/>
<reference evidence="10 11" key="1">
    <citation type="submission" date="2019-07" db="EMBL/GenBank/DDBJ databases">
        <title>Hymenobacter sp. straun FUR1 Genome sequencing and assembly.</title>
        <authorList>
            <person name="Chhetri G."/>
        </authorList>
    </citation>
    <scope>NUCLEOTIDE SEQUENCE [LARGE SCALE GENOMIC DNA]</scope>
    <source>
        <strain evidence="10 11">Fur1</strain>
    </source>
</reference>
<name>A0A558BRN8_9BACT</name>
<dbReference type="OrthoDB" id="3760751at2"/>
<dbReference type="Proteomes" id="UP000317624">
    <property type="component" value="Unassembled WGS sequence"/>
</dbReference>
<dbReference type="InterPro" id="IPR050297">
    <property type="entry name" value="LipidA_mod_glycosyltrf_83"/>
</dbReference>
<evidence type="ECO:0000313" key="11">
    <source>
        <dbReference type="Proteomes" id="UP000317624"/>
    </source>
</evidence>
<feature type="transmembrane region" description="Helical" evidence="8">
    <location>
        <begin position="13"/>
        <end position="34"/>
    </location>
</feature>
<evidence type="ECO:0000256" key="3">
    <source>
        <dbReference type="ARBA" id="ARBA00022676"/>
    </source>
</evidence>
<dbReference type="GO" id="GO:0016763">
    <property type="term" value="F:pentosyltransferase activity"/>
    <property type="evidence" value="ECO:0007669"/>
    <property type="project" value="TreeGrafter"/>
</dbReference>